<dbReference type="OrthoDB" id="566138at2759"/>
<dbReference type="Gene3D" id="3.90.1300.10">
    <property type="entry name" value="Amidase signature (AS) domain"/>
    <property type="match status" value="1"/>
</dbReference>
<evidence type="ECO:0000256" key="1">
    <source>
        <dbReference type="ARBA" id="ARBA00023136"/>
    </source>
</evidence>
<dbReference type="GO" id="GO:0016559">
    <property type="term" value="P:peroxisome fission"/>
    <property type="evidence" value="ECO:0007669"/>
    <property type="project" value="InterPro"/>
</dbReference>
<evidence type="ECO:0000313" key="6">
    <source>
        <dbReference type="Proteomes" id="UP000800038"/>
    </source>
</evidence>
<accession>A0A6A5ST37</accession>
<dbReference type="SUPFAM" id="SSF75304">
    <property type="entry name" value="Amidase signature (AS) enzymes"/>
    <property type="match status" value="1"/>
</dbReference>
<sequence length="995" mass="109436">MSDDNTTQADVPAVREVVDKIVDAAPSISPTDLKPADALAGLKKVDQTILRLNKLLATPGGLSAFLSTFNYTLYIIAYLQTKSPTITTFATKLLTLIRPACDDTKLPTVTLINNGTVPPVAALAVLISKARTTLRLTGLFPLYAWLRTLVSGPKAGADVVLHRIALLQASSYFTYQVLENISLLADSGVLSSRVISTINRGDAKTERVYLWAYRAWLGGVSCDFLRLAREWQLEGRRRVTRQQMVSEGKAVAVYQDEEDKKFDSKWWTDFVIASAWLPMALHFSSVTGGLPGWNLGWMGACGLFAGSTRLKGLRRHAATLNIVEASIEDIRRALDSGSITSVDLVISYLNRIATYDTCSGLNAFTVFNEKVLDDAAASDARRAQGQPLRPLEGIPYTIKDSYKVAGLTVTNGSPALKGVMSSEDSAIAKKLRDAGAVLIGKTNMPPMAAGGMQRGMYGRAESPYNPKYLTGAFSSGSSNGAATSVASSMAAFGMGSETVSSGRSPASNNALVCYTPSKGLLSCRGLWPLYITCDVPVPYARSVSDMLEILNTIATPDENTSGDFIREQKHVQIPKPQENDYTTMRNPKALKGKRIGVPKMYIGQKDSDPHAKHPYVSHEVIEIWEETAKDLKALGAEIIYTDFPLVTNYENDSVSGEANNVDGRPANWNLLERGLLIAQAWNEFLVQNDDLKIKCLADIKDPKMLFPKPPDYLPDRFLEVRNWIDYPGLPKMVKEGSIHDIEGMEQALKALEFQRKRDLEDWMDAQNLDVIAFPAQGDVGLADLETNFDSTTHSLRNGVKYSNGNRAIRHLGVPTVSVPMGVMREKGMPVNLTFAGKAYEDVKLLEYAYAFEQTGKKRVSPPLTPMLKTDIVHANQQLAIAQDNQPLISTATFDAKEPLNRHNEFLMTVHGTFKTAAPDTIVQVFIDGEEIYNEIKEVEKWGVRLVHRPTRPLCLGWDLEPLPKQDVMIIIVVSRERVREARVFWAPLGGQVGGS</sequence>
<dbReference type="GO" id="GO:0005778">
    <property type="term" value="C:peroxisomal membrane"/>
    <property type="evidence" value="ECO:0007669"/>
    <property type="project" value="UniProtKB-SubCell"/>
</dbReference>
<dbReference type="AlphaFoldDB" id="A0A6A5ST37"/>
<dbReference type="NCBIfam" id="NF005127">
    <property type="entry name" value="PRK06565.1"/>
    <property type="match status" value="1"/>
</dbReference>
<evidence type="ECO:0000256" key="2">
    <source>
        <dbReference type="ARBA" id="ARBA00023140"/>
    </source>
</evidence>
<dbReference type="EMBL" id="ML976031">
    <property type="protein sequence ID" value="KAF1942822.1"/>
    <property type="molecule type" value="Genomic_DNA"/>
</dbReference>
<dbReference type="Proteomes" id="UP000800038">
    <property type="component" value="Unassembled WGS sequence"/>
</dbReference>
<proteinExistence type="predicted"/>
<feature type="domain" description="Amidase" evidence="4">
    <location>
        <begin position="344"/>
        <end position="648"/>
    </location>
</feature>
<dbReference type="InterPro" id="IPR036928">
    <property type="entry name" value="AS_sf"/>
</dbReference>
<keyword evidence="6" id="KW-1185">Reference proteome</keyword>
<comment type="subcellular location">
    <subcellularLocation>
        <location evidence="3">Peroxisome membrane</location>
    </subcellularLocation>
</comment>
<dbReference type="PANTHER" id="PTHR42678">
    <property type="entry name" value="AMIDASE"/>
    <property type="match status" value="1"/>
</dbReference>
<keyword evidence="2" id="KW-0576">Peroxisome</keyword>
<dbReference type="InterPro" id="IPR023631">
    <property type="entry name" value="Amidase_dom"/>
</dbReference>
<dbReference type="Pfam" id="PF05648">
    <property type="entry name" value="PEX11"/>
    <property type="match status" value="1"/>
</dbReference>
<evidence type="ECO:0000256" key="3">
    <source>
        <dbReference type="ARBA" id="ARBA00046271"/>
    </source>
</evidence>
<gene>
    <name evidence="5" type="ORF">EJ02DRAFT_401700</name>
</gene>
<dbReference type="PANTHER" id="PTHR42678:SF11">
    <property type="entry name" value="AMIDASE FAMILY PROTEIN"/>
    <property type="match status" value="1"/>
</dbReference>
<evidence type="ECO:0000313" key="5">
    <source>
        <dbReference type="EMBL" id="KAF1942822.1"/>
    </source>
</evidence>
<protein>
    <submittedName>
        <fullName evidence="5">Amidase signature enzyme</fullName>
    </submittedName>
</protein>
<dbReference type="InterPro" id="IPR008733">
    <property type="entry name" value="PEX11"/>
</dbReference>
<dbReference type="Pfam" id="PF01425">
    <property type="entry name" value="Amidase"/>
    <property type="match status" value="1"/>
</dbReference>
<evidence type="ECO:0000259" key="4">
    <source>
        <dbReference type="Pfam" id="PF01425"/>
    </source>
</evidence>
<reference evidence="5" key="1">
    <citation type="journal article" date="2020" name="Stud. Mycol.">
        <title>101 Dothideomycetes genomes: a test case for predicting lifestyles and emergence of pathogens.</title>
        <authorList>
            <person name="Haridas S."/>
            <person name="Albert R."/>
            <person name="Binder M."/>
            <person name="Bloem J."/>
            <person name="Labutti K."/>
            <person name="Salamov A."/>
            <person name="Andreopoulos B."/>
            <person name="Baker S."/>
            <person name="Barry K."/>
            <person name="Bills G."/>
            <person name="Bluhm B."/>
            <person name="Cannon C."/>
            <person name="Castanera R."/>
            <person name="Culley D."/>
            <person name="Daum C."/>
            <person name="Ezra D."/>
            <person name="Gonzalez J."/>
            <person name="Henrissat B."/>
            <person name="Kuo A."/>
            <person name="Liang C."/>
            <person name="Lipzen A."/>
            <person name="Lutzoni F."/>
            <person name="Magnuson J."/>
            <person name="Mondo S."/>
            <person name="Nolan M."/>
            <person name="Ohm R."/>
            <person name="Pangilinan J."/>
            <person name="Park H.-J."/>
            <person name="Ramirez L."/>
            <person name="Alfaro M."/>
            <person name="Sun H."/>
            <person name="Tritt A."/>
            <person name="Yoshinaga Y."/>
            <person name="Zwiers L.-H."/>
            <person name="Turgeon B."/>
            <person name="Goodwin S."/>
            <person name="Spatafora J."/>
            <person name="Crous P."/>
            <person name="Grigoriev I."/>
        </authorList>
    </citation>
    <scope>NUCLEOTIDE SEQUENCE</scope>
    <source>
        <strain evidence="5">CBS 161.51</strain>
    </source>
</reference>
<keyword evidence="1" id="KW-0472">Membrane</keyword>
<organism evidence="5 6">
    <name type="scientific">Clathrospora elynae</name>
    <dbReference type="NCBI Taxonomy" id="706981"/>
    <lineage>
        <taxon>Eukaryota</taxon>
        <taxon>Fungi</taxon>
        <taxon>Dikarya</taxon>
        <taxon>Ascomycota</taxon>
        <taxon>Pezizomycotina</taxon>
        <taxon>Dothideomycetes</taxon>
        <taxon>Pleosporomycetidae</taxon>
        <taxon>Pleosporales</taxon>
        <taxon>Diademaceae</taxon>
        <taxon>Clathrospora</taxon>
    </lineage>
</organism>
<name>A0A6A5ST37_9PLEO</name>